<gene>
    <name evidence="3" type="ORF">WDV06_26990</name>
</gene>
<sequence length="235" mass="23419">MSSISMRKTTLAAAGLAVAGSLVLTGCKDGNEEIPAAPAAPSAQASQPGGYATPPAGAPSSPAAGGYDGASGAPAAGGGAVAKSGQAFKIGEAATVPFSYGSNKGGQISIAVTTIEQGNPADLAPLNLGDKAKGLVPYYIRYTVKNTGTTDLSFTSVGHIKGLLADGTEADKVSIIGKFEKCKDDSLPKGFVNGQSQTNCVLALAPAASKVSGAEYWGDPYNNLASPPQKGLTWK</sequence>
<keyword evidence="4" id="KW-1185">Reference proteome</keyword>
<evidence type="ECO:0000313" key="4">
    <source>
        <dbReference type="Proteomes" id="UP001610631"/>
    </source>
</evidence>
<organism evidence="3 4">
    <name type="scientific">Streptomyces racemochromogenes</name>
    <dbReference type="NCBI Taxonomy" id="67353"/>
    <lineage>
        <taxon>Bacteria</taxon>
        <taxon>Bacillati</taxon>
        <taxon>Actinomycetota</taxon>
        <taxon>Actinomycetes</taxon>
        <taxon>Kitasatosporales</taxon>
        <taxon>Streptomycetaceae</taxon>
        <taxon>Streptomyces</taxon>
    </lineage>
</organism>
<feature type="region of interest" description="Disordered" evidence="1">
    <location>
        <begin position="35"/>
        <end position="65"/>
    </location>
</feature>
<evidence type="ECO:0000256" key="2">
    <source>
        <dbReference type="SAM" id="SignalP"/>
    </source>
</evidence>
<accession>A0ABW7PL20</accession>
<dbReference type="Proteomes" id="UP001610631">
    <property type="component" value="Unassembled WGS sequence"/>
</dbReference>
<evidence type="ECO:0008006" key="5">
    <source>
        <dbReference type="Google" id="ProtNLM"/>
    </source>
</evidence>
<name>A0ABW7PL20_9ACTN</name>
<protein>
    <recommendedName>
        <fullName evidence="5">Lipoprotein</fullName>
    </recommendedName>
</protein>
<feature type="signal peptide" evidence="2">
    <location>
        <begin position="1"/>
        <end position="19"/>
    </location>
</feature>
<comment type="caution">
    <text evidence="3">The sequence shown here is derived from an EMBL/GenBank/DDBJ whole genome shotgun (WGS) entry which is preliminary data.</text>
</comment>
<feature type="chain" id="PRO_5047345851" description="Lipoprotein" evidence="2">
    <location>
        <begin position="20"/>
        <end position="235"/>
    </location>
</feature>
<dbReference type="PROSITE" id="PS51257">
    <property type="entry name" value="PROKAR_LIPOPROTEIN"/>
    <property type="match status" value="1"/>
</dbReference>
<dbReference type="EMBL" id="JBBDHD010000092">
    <property type="protein sequence ID" value="MFH7598711.1"/>
    <property type="molecule type" value="Genomic_DNA"/>
</dbReference>
<dbReference type="RefSeq" id="WP_395512392.1">
    <property type="nucleotide sequence ID" value="NZ_JBBDHD010000092.1"/>
</dbReference>
<evidence type="ECO:0000256" key="1">
    <source>
        <dbReference type="SAM" id="MobiDB-lite"/>
    </source>
</evidence>
<evidence type="ECO:0000313" key="3">
    <source>
        <dbReference type="EMBL" id="MFH7598711.1"/>
    </source>
</evidence>
<proteinExistence type="predicted"/>
<keyword evidence="2" id="KW-0732">Signal</keyword>
<reference evidence="3 4" key="1">
    <citation type="submission" date="2024-03" db="EMBL/GenBank/DDBJ databases">
        <title>Whole genome sequencing of Streptomyces racemochromogenes, to identify antimicrobial biosynthetic gene clusters.</title>
        <authorList>
            <person name="Suryawanshi P."/>
            <person name="Krishnaraj P.U."/>
            <person name="Arun Y.P."/>
            <person name="Suryawanshi M.P."/>
            <person name="Rakshit O."/>
        </authorList>
    </citation>
    <scope>NUCLEOTIDE SEQUENCE [LARGE SCALE GENOMIC DNA]</scope>
    <source>
        <strain evidence="3 4">AUDT626</strain>
    </source>
</reference>